<accession>A0AA45ARX6</accession>
<organism evidence="2 3">
    <name type="scientific">Verticillium dahliae</name>
    <name type="common">Verticillium wilt</name>
    <dbReference type="NCBI Taxonomy" id="27337"/>
    <lineage>
        <taxon>Eukaryota</taxon>
        <taxon>Fungi</taxon>
        <taxon>Dikarya</taxon>
        <taxon>Ascomycota</taxon>
        <taxon>Pezizomycotina</taxon>
        <taxon>Sordariomycetes</taxon>
        <taxon>Hypocreomycetidae</taxon>
        <taxon>Glomerellales</taxon>
        <taxon>Plectosphaerellaceae</taxon>
        <taxon>Verticillium</taxon>
    </lineage>
</organism>
<feature type="compositionally biased region" description="Low complexity" evidence="1">
    <location>
        <begin position="1"/>
        <end position="17"/>
    </location>
</feature>
<dbReference type="EMBL" id="MPSH01000001">
    <property type="protein sequence ID" value="PNH36538.1"/>
    <property type="molecule type" value="Genomic_DNA"/>
</dbReference>
<evidence type="ECO:0000313" key="2">
    <source>
        <dbReference type="EMBL" id="PNH36538.1"/>
    </source>
</evidence>
<dbReference type="AlphaFoldDB" id="A0AA45ARX6"/>
<evidence type="ECO:0000256" key="1">
    <source>
        <dbReference type="SAM" id="MobiDB-lite"/>
    </source>
</evidence>
<dbReference type="Proteomes" id="UP000236305">
    <property type="component" value="Unassembled WGS sequence"/>
</dbReference>
<comment type="caution">
    <text evidence="2">The sequence shown here is derived from an EMBL/GenBank/DDBJ whole genome shotgun (WGS) entry which is preliminary data.</text>
</comment>
<name>A0AA45ARX6_VERDA</name>
<protein>
    <submittedName>
        <fullName evidence="2">Uncharacterized protein</fullName>
    </submittedName>
</protein>
<gene>
    <name evidence="2" type="ORF">BJF96_g249</name>
</gene>
<proteinExistence type="predicted"/>
<reference evidence="2 3" key="1">
    <citation type="submission" date="2017-12" db="EMBL/GenBank/DDBJ databases">
        <title>Comparative genomics yields insights into virulence evolution of Verticillium dahliae.</title>
        <authorList>
            <person name="Fan R."/>
            <person name="Armitage A.D."/>
            <person name="Cascant-Lopez E."/>
            <person name="Sobczyk M."/>
            <person name="Cockerton H.M."/>
            <person name="Harrison R.J."/>
        </authorList>
    </citation>
    <scope>NUCLEOTIDE SEQUENCE [LARGE SCALE GENOMIC DNA]</scope>
    <source>
        <strain evidence="2 3">12008</strain>
    </source>
</reference>
<evidence type="ECO:0000313" key="3">
    <source>
        <dbReference type="Proteomes" id="UP000236305"/>
    </source>
</evidence>
<sequence length="70" mass="7338">MYTSALTSSSVARSSSSGEEELARDNPVCQPAGHAPPPSQHPAASPTRHGPSTPRPLAKLAFWIFVLGNL</sequence>
<feature type="region of interest" description="Disordered" evidence="1">
    <location>
        <begin position="1"/>
        <end position="53"/>
    </location>
</feature>